<keyword evidence="4" id="KW-1185">Reference proteome</keyword>
<evidence type="ECO:0000259" key="1">
    <source>
        <dbReference type="Pfam" id="PF20470"/>
    </source>
</evidence>
<sequence>GESIVVCGRSDVDTVMKIVRRSREEIEDRRIYEKKRDASKMVVESIGTTLCSSLSDVSSLLRHLLFPPSKSAEEYVDELVHQKLLSLDDISSLLLPTQLGRASLSSSLPPEAALFVFSDLRVASRSLALDTELHMLYLVTPVNYSVWHGVDWNGLHKVYSSLEAEERNVARLVGVTERFILRAIGGTNGGEKGRESCRIHLRFFSALALFDVVNEMPLAQAASKYSISRGSLQALQYQSATYAAMVVSFCSRLGWFYLRSLLDGFAARLSFGIRAELTELVRIDGVDGARARGFHQAGITSMADLAQSTIRDISQVLASVVPFDADATNDGRGEWLFGESRCTLLEAAETLRIRANEMLRRNILALGISPDLVKFTVKREMESEEGGIINGCNKKKEVKMEVKEETVDSLPESGYGSLKEEDTVEIRTARSTVVSQREEDDLLSQSIENLSMVEEGMEEDEVMREIKEEDE</sequence>
<comment type="caution">
    <text evidence="3">The sequence shown here is derived from an EMBL/GenBank/DDBJ whole genome shotgun (WGS) entry which is preliminary data.</text>
</comment>
<evidence type="ECO:0000313" key="3">
    <source>
        <dbReference type="EMBL" id="GMS89508.1"/>
    </source>
</evidence>
<dbReference type="Pfam" id="PF20470">
    <property type="entry name" value="HTH_61"/>
    <property type="match status" value="1"/>
</dbReference>
<dbReference type="Gene3D" id="1.10.3380.20">
    <property type="match status" value="1"/>
</dbReference>
<dbReference type="GO" id="GO:0097681">
    <property type="term" value="P:double-strand break repair via alternative nonhomologous end joining"/>
    <property type="evidence" value="ECO:0007669"/>
    <property type="project" value="TreeGrafter"/>
</dbReference>
<evidence type="ECO:0000313" key="4">
    <source>
        <dbReference type="Proteomes" id="UP001432027"/>
    </source>
</evidence>
<dbReference type="InterPro" id="IPR046931">
    <property type="entry name" value="HTH_61"/>
</dbReference>
<dbReference type="Proteomes" id="UP001432027">
    <property type="component" value="Unassembled WGS sequence"/>
</dbReference>
<dbReference type="PANTHER" id="PTHR10133">
    <property type="entry name" value="DNA POLYMERASE I"/>
    <property type="match status" value="1"/>
</dbReference>
<dbReference type="GO" id="GO:0003677">
    <property type="term" value="F:DNA binding"/>
    <property type="evidence" value="ECO:0007669"/>
    <property type="project" value="InterPro"/>
</dbReference>
<reference evidence="3" key="1">
    <citation type="submission" date="2023-10" db="EMBL/GenBank/DDBJ databases">
        <title>Genome assembly of Pristionchus species.</title>
        <authorList>
            <person name="Yoshida K."/>
            <person name="Sommer R.J."/>
        </authorList>
    </citation>
    <scope>NUCLEOTIDE SEQUENCE</scope>
    <source>
        <strain evidence="3">RS0144</strain>
    </source>
</reference>
<dbReference type="AlphaFoldDB" id="A0AAV5T2I0"/>
<protein>
    <submittedName>
        <fullName evidence="3">Uncharacterized protein</fullName>
    </submittedName>
</protein>
<feature type="non-terminal residue" evidence="3">
    <location>
        <position position="1"/>
    </location>
</feature>
<dbReference type="InterPro" id="IPR002298">
    <property type="entry name" value="DNA_polymerase_A"/>
</dbReference>
<organism evidence="3 4">
    <name type="scientific">Pristionchus entomophagus</name>
    <dbReference type="NCBI Taxonomy" id="358040"/>
    <lineage>
        <taxon>Eukaryota</taxon>
        <taxon>Metazoa</taxon>
        <taxon>Ecdysozoa</taxon>
        <taxon>Nematoda</taxon>
        <taxon>Chromadorea</taxon>
        <taxon>Rhabditida</taxon>
        <taxon>Rhabditina</taxon>
        <taxon>Diplogasteromorpha</taxon>
        <taxon>Diplogasteroidea</taxon>
        <taxon>Neodiplogasteridae</taxon>
        <taxon>Pristionchus</taxon>
    </lineage>
</organism>
<proteinExistence type="predicted"/>
<feature type="non-terminal residue" evidence="3">
    <location>
        <position position="471"/>
    </location>
</feature>
<feature type="domain" description="POLQ-like helical" evidence="2">
    <location>
        <begin position="110"/>
        <end position="269"/>
    </location>
</feature>
<accession>A0AAV5T2I0</accession>
<dbReference type="GO" id="GO:0006261">
    <property type="term" value="P:DNA-templated DNA replication"/>
    <property type="evidence" value="ECO:0007669"/>
    <property type="project" value="InterPro"/>
</dbReference>
<evidence type="ECO:0000259" key="2">
    <source>
        <dbReference type="Pfam" id="PF21099"/>
    </source>
</evidence>
<dbReference type="Pfam" id="PF21099">
    <property type="entry name" value="POLQ_helical"/>
    <property type="match status" value="1"/>
</dbReference>
<feature type="domain" description="DNA polymerase theta-like helix-turn-helix" evidence="1">
    <location>
        <begin position="1"/>
        <end position="81"/>
    </location>
</feature>
<dbReference type="SUPFAM" id="SSF158702">
    <property type="entry name" value="Sec63 N-terminal domain-like"/>
    <property type="match status" value="1"/>
</dbReference>
<dbReference type="InterPro" id="IPR048960">
    <property type="entry name" value="POLQ-like_helical"/>
</dbReference>
<dbReference type="EMBL" id="BTSX01000003">
    <property type="protein sequence ID" value="GMS89508.1"/>
    <property type="molecule type" value="Genomic_DNA"/>
</dbReference>
<dbReference type="PANTHER" id="PTHR10133:SF62">
    <property type="entry name" value="DNA POLYMERASE THETA"/>
    <property type="match status" value="1"/>
</dbReference>
<dbReference type="GO" id="GO:0003887">
    <property type="term" value="F:DNA-directed DNA polymerase activity"/>
    <property type="evidence" value="ECO:0007669"/>
    <property type="project" value="InterPro"/>
</dbReference>
<gene>
    <name evidence="3" type="ORF">PENTCL1PPCAC_11683</name>
</gene>
<name>A0AAV5T2I0_9BILA</name>